<protein>
    <recommendedName>
        <fullName evidence="3">DUF1795 domain-containing protein</fullName>
    </recommendedName>
</protein>
<dbReference type="OrthoDB" id="9012334at2"/>
<name>A0A0F1AAA4_9ENTR</name>
<accession>A0A0F1AAA4</accession>
<dbReference type="Pfam" id="PF08786">
    <property type="entry name" value="DcrB"/>
    <property type="match status" value="1"/>
</dbReference>
<evidence type="ECO:0008006" key="3">
    <source>
        <dbReference type="Google" id="ProtNLM"/>
    </source>
</evidence>
<dbReference type="Gene3D" id="3.40.1000.10">
    <property type="entry name" value="Mog1/PsbP, alpha/beta/alpha sandwich"/>
    <property type="match status" value="1"/>
</dbReference>
<dbReference type="SUPFAM" id="SSF55724">
    <property type="entry name" value="Mog1p/PsbP-like"/>
    <property type="match status" value="1"/>
</dbReference>
<dbReference type="PATRIC" id="fig|1619248.3.peg.4390"/>
<dbReference type="RefSeq" id="WP_045286723.1">
    <property type="nucleotide sequence ID" value="NZ_JZYX01000065.1"/>
</dbReference>
<organism evidence="1 2">
    <name type="scientific">Enterobacter sichuanensis</name>
    <dbReference type="NCBI Taxonomy" id="2071710"/>
    <lineage>
        <taxon>Bacteria</taxon>
        <taxon>Pseudomonadati</taxon>
        <taxon>Pseudomonadota</taxon>
        <taxon>Gammaproteobacteria</taxon>
        <taxon>Enterobacterales</taxon>
        <taxon>Enterobacteriaceae</taxon>
        <taxon>Enterobacter</taxon>
        <taxon>Enterobacter cloacae complex</taxon>
    </lineage>
</organism>
<proteinExistence type="predicted"/>
<gene>
    <name evidence="1" type="ORF">SS37_22735</name>
</gene>
<evidence type="ECO:0000313" key="2">
    <source>
        <dbReference type="Proteomes" id="UP000033352"/>
    </source>
</evidence>
<dbReference type="AlphaFoldDB" id="A0A0F1AAA4"/>
<comment type="caution">
    <text evidence="1">The sequence shown here is derived from an EMBL/GenBank/DDBJ whole genome shotgun (WGS) entry which is preliminary data.</text>
</comment>
<dbReference type="Proteomes" id="UP000033352">
    <property type="component" value="Unassembled WGS sequence"/>
</dbReference>
<dbReference type="InterPro" id="IPR016123">
    <property type="entry name" value="Mog1/PsbP_a/b/a-sand"/>
</dbReference>
<dbReference type="InterPro" id="IPR014894">
    <property type="entry name" value="DcrB/EagT6"/>
</dbReference>
<reference evidence="1 2" key="1">
    <citation type="submission" date="2015-03" db="EMBL/GenBank/DDBJ databases">
        <authorList>
            <person name="McCorrison J."/>
            <person name="Sanka R."/>
            <person name="Adams M."/>
            <person name="Brinkac L."/>
            <person name="Nierman W."/>
            <person name="Sutton G."/>
            <person name="Nelson K."/>
            <person name="Kiedrowski L."/>
            <person name="Guerrero D."/>
            <person name="Bonomo R."/>
        </authorList>
    </citation>
    <scope>NUCLEOTIDE SEQUENCE [LARGE SCALE GENOMIC DNA]</scope>
    <source>
        <strain evidence="1 2">35699</strain>
    </source>
</reference>
<dbReference type="EMBL" id="JZYX01000065">
    <property type="protein sequence ID" value="KJN18703.1"/>
    <property type="molecule type" value="Genomic_DNA"/>
</dbReference>
<evidence type="ECO:0000313" key="1">
    <source>
        <dbReference type="EMBL" id="KJN18703.1"/>
    </source>
</evidence>
<sequence>MSEQHSQCLFSEGQITFPEGYQDRTVNVFAPPVADAPAFNISRDALNPGEALAAYIDRQLALMAKHIKAWKQGERSAATLGDNLSQGEIVHASYLRDGKRIWQQQAVFNTNSDKVLVFTMTCTRAPGDADSALFGELLRSFRFHH</sequence>